<dbReference type="InterPro" id="IPR011234">
    <property type="entry name" value="Fumarylacetoacetase-like_C"/>
</dbReference>
<keyword evidence="5" id="KW-1185">Reference proteome</keyword>
<dbReference type="InterPro" id="IPR036663">
    <property type="entry name" value="Fumarylacetoacetase_C_sf"/>
</dbReference>
<dbReference type="AlphaFoldDB" id="A0A6G1JL53"/>
<dbReference type="SUPFAM" id="SSF56529">
    <property type="entry name" value="FAH"/>
    <property type="match status" value="1"/>
</dbReference>
<dbReference type="PANTHER" id="PTHR11820">
    <property type="entry name" value="ACYLPYRUVASE"/>
    <property type="match status" value="1"/>
</dbReference>
<dbReference type="EMBL" id="MU005570">
    <property type="protein sequence ID" value="KAF2691216.1"/>
    <property type="molecule type" value="Genomic_DNA"/>
</dbReference>
<evidence type="ECO:0000313" key="4">
    <source>
        <dbReference type="EMBL" id="KAF2691216.1"/>
    </source>
</evidence>
<dbReference type="GO" id="GO:0016787">
    <property type="term" value="F:hydrolase activity"/>
    <property type="evidence" value="ECO:0007669"/>
    <property type="project" value="UniProtKB-KW"/>
</dbReference>
<protein>
    <submittedName>
        <fullName evidence="4">Fumarylacetoacetate hydrolase family protein</fullName>
    </submittedName>
</protein>
<dbReference type="Gene3D" id="3.90.850.10">
    <property type="entry name" value="Fumarylacetoacetase-like, C-terminal domain"/>
    <property type="match status" value="1"/>
</dbReference>
<dbReference type="FunFam" id="3.90.850.10:FF:000002">
    <property type="entry name" value="2-hydroxyhepta-2,4-diene-1,7-dioate isomerase"/>
    <property type="match status" value="1"/>
</dbReference>
<keyword evidence="4" id="KW-0378">Hydrolase</keyword>
<dbReference type="Proteomes" id="UP000799291">
    <property type="component" value="Unassembled WGS sequence"/>
</dbReference>
<reference evidence="4" key="1">
    <citation type="journal article" date="2020" name="Stud. Mycol.">
        <title>101 Dothideomycetes genomes: a test case for predicting lifestyles and emergence of pathogens.</title>
        <authorList>
            <person name="Haridas S."/>
            <person name="Albert R."/>
            <person name="Binder M."/>
            <person name="Bloem J."/>
            <person name="Labutti K."/>
            <person name="Salamov A."/>
            <person name="Andreopoulos B."/>
            <person name="Baker S."/>
            <person name="Barry K."/>
            <person name="Bills G."/>
            <person name="Bluhm B."/>
            <person name="Cannon C."/>
            <person name="Castanera R."/>
            <person name="Culley D."/>
            <person name="Daum C."/>
            <person name="Ezra D."/>
            <person name="Gonzalez J."/>
            <person name="Henrissat B."/>
            <person name="Kuo A."/>
            <person name="Liang C."/>
            <person name="Lipzen A."/>
            <person name="Lutzoni F."/>
            <person name="Magnuson J."/>
            <person name="Mondo S."/>
            <person name="Nolan M."/>
            <person name="Ohm R."/>
            <person name="Pangilinan J."/>
            <person name="Park H.-J."/>
            <person name="Ramirez L."/>
            <person name="Alfaro M."/>
            <person name="Sun H."/>
            <person name="Tritt A."/>
            <person name="Yoshinaga Y."/>
            <person name="Zwiers L.-H."/>
            <person name="Turgeon B."/>
            <person name="Goodwin S."/>
            <person name="Spatafora J."/>
            <person name="Crous P."/>
            <person name="Grigoriev I."/>
        </authorList>
    </citation>
    <scope>NUCLEOTIDE SEQUENCE</scope>
    <source>
        <strain evidence="4">CBS 122367</strain>
    </source>
</reference>
<dbReference type="Pfam" id="PF01557">
    <property type="entry name" value="FAA_hydrolase"/>
    <property type="match status" value="1"/>
</dbReference>
<name>A0A6G1JL53_9PLEO</name>
<dbReference type="GO" id="GO:0006107">
    <property type="term" value="P:oxaloacetate metabolic process"/>
    <property type="evidence" value="ECO:0007669"/>
    <property type="project" value="UniProtKB-ARBA"/>
</dbReference>
<evidence type="ECO:0000256" key="2">
    <source>
        <dbReference type="ARBA" id="ARBA00022723"/>
    </source>
</evidence>
<evidence type="ECO:0000313" key="5">
    <source>
        <dbReference type="Proteomes" id="UP000799291"/>
    </source>
</evidence>
<sequence>MPSFNRLVRFENESGQVMYGDVPDNVGTPDSFVGTRVDVFEGDTPWGASFQRTARQDVIAKVLAPLPHVPIFIGVGMNYKTHVGENKTDLPQYPVLFNKPSGALAGPEDDIPIHKEAQLLDYEGELCVIIGKDAKNLSNSEDPLDYVLGYTVGNDVSSRWWQMPERSGQQAGYAKSFDKFAPIGPVIVPTSKLPNLSKQTITTRVNREERQKSEIDLIFDVSEMVTFLSRGRTLESGTVIMTGTPSGVAFFMKPPGFVKDGDVVEVEITGIGKIRNKHVFEK</sequence>
<feature type="domain" description="Fumarylacetoacetase-like C-terminal" evidence="3">
    <location>
        <begin position="73"/>
        <end position="277"/>
    </location>
</feature>
<evidence type="ECO:0000259" key="3">
    <source>
        <dbReference type="Pfam" id="PF01557"/>
    </source>
</evidence>
<organism evidence="4 5">
    <name type="scientific">Lentithecium fluviatile CBS 122367</name>
    <dbReference type="NCBI Taxonomy" id="1168545"/>
    <lineage>
        <taxon>Eukaryota</taxon>
        <taxon>Fungi</taxon>
        <taxon>Dikarya</taxon>
        <taxon>Ascomycota</taxon>
        <taxon>Pezizomycotina</taxon>
        <taxon>Dothideomycetes</taxon>
        <taxon>Pleosporomycetidae</taxon>
        <taxon>Pleosporales</taxon>
        <taxon>Massarineae</taxon>
        <taxon>Lentitheciaceae</taxon>
        <taxon>Lentithecium</taxon>
    </lineage>
</organism>
<comment type="similarity">
    <text evidence="1">Belongs to the FAH family.</text>
</comment>
<dbReference type="GO" id="GO:0050163">
    <property type="term" value="F:oxaloacetate tautomerase activity"/>
    <property type="evidence" value="ECO:0007669"/>
    <property type="project" value="UniProtKB-ARBA"/>
</dbReference>
<evidence type="ECO:0000256" key="1">
    <source>
        <dbReference type="ARBA" id="ARBA00010211"/>
    </source>
</evidence>
<gene>
    <name evidence="4" type="ORF">K458DRAFT_288452</name>
</gene>
<keyword evidence="2" id="KW-0479">Metal-binding</keyword>
<dbReference type="OrthoDB" id="411064at2759"/>
<dbReference type="GO" id="GO:0046872">
    <property type="term" value="F:metal ion binding"/>
    <property type="evidence" value="ECO:0007669"/>
    <property type="project" value="UniProtKB-KW"/>
</dbReference>
<proteinExistence type="inferred from homology"/>
<accession>A0A6G1JL53</accession>